<feature type="transmembrane region" description="Helical" evidence="1">
    <location>
        <begin position="52"/>
        <end position="72"/>
    </location>
</feature>
<evidence type="ECO:0000256" key="1">
    <source>
        <dbReference type="SAM" id="Phobius"/>
    </source>
</evidence>
<proteinExistence type="predicted"/>
<dbReference type="Proteomes" id="UP001595829">
    <property type="component" value="Unassembled WGS sequence"/>
</dbReference>
<protein>
    <submittedName>
        <fullName evidence="2">DUF6463 family protein</fullName>
    </submittedName>
</protein>
<reference evidence="3" key="1">
    <citation type="journal article" date="2019" name="Int. J. Syst. Evol. Microbiol.">
        <title>The Global Catalogue of Microorganisms (GCM) 10K type strain sequencing project: providing services to taxonomists for standard genome sequencing and annotation.</title>
        <authorList>
            <consortium name="The Broad Institute Genomics Platform"/>
            <consortium name="The Broad Institute Genome Sequencing Center for Infectious Disease"/>
            <person name="Wu L."/>
            <person name="Ma J."/>
        </authorList>
    </citation>
    <scope>NUCLEOTIDE SEQUENCE [LARGE SCALE GENOMIC DNA]</scope>
    <source>
        <strain evidence="3">CGMCC 4.1648</strain>
    </source>
</reference>
<name>A0ABV9X9N5_9ACTN</name>
<keyword evidence="1" id="KW-1133">Transmembrane helix</keyword>
<feature type="transmembrane region" description="Helical" evidence="1">
    <location>
        <begin position="84"/>
        <end position="101"/>
    </location>
</feature>
<comment type="caution">
    <text evidence="2">The sequence shown here is derived from an EMBL/GenBank/DDBJ whole genome shotgun (WGS) entry which is preliminary data.</text>
</comment>
<organism evidence="2 3">
    <name type="scientific">Streptomyces coeruleoprunus</name>
    <dbReference type="NCBI Taxonomy" id="285563"/>
    <lineage>
        <taxon>Bacteria</taxon>
        <taxon>Bacillati</taxon>
        <taxon>Actinomycetota</taxon>
        <taxon>Actinomycetes</taxon>
        <taxon>Kitasatosporales</taxon>
        <taxon>Streptomycetaceae</taxon>
        <taxon>Streptomyces</taxon>
    </lineage>
</organism>
<keyword evidence="1" id="KW-0812">Transmembrane</keyword>
<gene>
    <name evidence="2" type="ORF">ACFPM3_05365</name>
</gene>
<evidence type="ECO:0000313" key="2">
    <source>
        <dbReference type="EMBL" id="MFC5021582.1"/>
    </source>
</evidence>
<evidence type="ECO:0000313" key="3">
    <source>
        <dbReference type="Proteomes" id="UP001595829"/>
    </source>
</evidence>
<accession>A0ABV9X9N5</accession>
<dbReference type="EMBL" id="JBHSJD010000002">
    <property type="protein sequence ID" value="MFC5021582.1"/>
    <property type="molecule type" value="Genomic_DNA"/>
</dbReference>
<keyword evidence="1" id="KW-0472">Membrane</keyword>
<sequence>MIKCAGWLFVLLGAAHTLLALTLEGAARHAGEWFSGALWGADFSDMSPANSALWLSLESFGPPLIVVGLIVLWLDRRGITPPPFIAWTLGIWGVVDAFILITTPWPLFLLANILLLVGGRRAASRANPAPHADATRML</sequence>
<keyword evidence="3" id="KW-1185">Reference proteome</keyword>
<dbReference type="RefSeq" id="WP_345693534.1">
    <property type="nucleotide sequence ID" value="NZ_BAABIT010000001.1"/>
</dbReference>